<organism evidence="2 3">
    <name type="scientific">Modicella reniformis</name>
    <dbReference type="NCBI Taxonomy" id="1440133"/>
    <lineage>
        <taxon>Eukaryota</taxon>
        <taxon>Fungi</taxon>
        <taxon>Fungi incertae sedis</taxon>
        <taxon>Mucoromycota</taxon>
        <taxon>Mortierellomycotina</taxon>
        <taxon>Mortierellomycetes</taxon>
        <taxon>Mortierellales</taxon>
        <taxon>Mortierellaceae</taxon>
        <taxon>Modicella</taxon>
    </lineage>
</organism>
<keyword evidence="1" id="KW-0732">Signal</keyword>
<evidence type="ECO:0000313" key="2">
    <source>
        <dbReference type="EMBL" id="KAF9927993.1"/>
    </source>
</evidence>
<dbReference type="Proteomes" id="UP000749646">
    <property type="component" value="Unassembled WGS sequence"/>
</dbReference>
<protein>
    <submittedName>
        <fullName evidence="2">Uncharacterized protein</fullName>
    </submittedName>
</protein>
<reference evidence="2" key="1">
    <citation type="journal article" date="2020" name="Fungal Divers.">
        <title>Resolving the Mortierellaceae phylogeny through synthesis of multi-gene phylogenetics and phylogenomics.</title>
        <authorList>
            <person name="Vandepol N."/>
            <person name="Liber J."/>
            <person name="Desiro A."/>
            <person name="Na H."/>
            <person name="Kennedy M."/>
            <person name="Barry K."/>
            <person name="Grigoriev I.V."/>
            <person name="Miller A.N."/>
            <person name="O'Donnell K."/>
            <person name="Stajich J.E."/>
            <person name="Bonito G."/>
        </authorList>
    </citation>
    <scope>NUCLEOTIDE SEQUENCE</scope>
    <source>
        <strain evidence="2">MES-2147</strain>
    </source>
</reference>
<keyword evidence="3" id="KW-1185">Reference proteome</keyword>
<proteinExistence type="predicted"/>
<evidence type="ECO:0000313" key="3">
    <source>
        <dbReference type="Proteomes" id="UP000749646"/>
    </source>
</evidence>
<accession>A0A9P6IJV9</accession>
<gene>
    <name evidence="2" type="ORF">BGZ65_006492</name>
</gene>
<feature type="signal peptide" evidence="1">
    <location>
        <begin position="1"/>
        <end position="23"/>
    </location>
</feature>
<dbReference type="EMBL" id="JAAAHW010010283">
    <property type="protein sequence ID" value="KAF9927993.1"/>
    <property type="molecule type" value="Genomic_DNA"/>
</dbReference>
<sequence length="313" mass="32977">MQLPSNALLAILLLALTASISQAQDANCGAIYNDYSPSVNNGAYQKCYTDQAYNAALVAQGISPNYRAVLHQVCGQPAACSHSTLLSASNKFMVACSASIDAEATNGNILQIGKIALEIFFADPIRTAYCSLDPNAIELPLPAVNPPAYCLANPVVGSTNGHFITNLAIYLTSGSLRASQQPFFEGLDLADTCSVCSQRALNATVGYLARNLMPRIGTFYTPEFVQYWSKLVPAYNTLCKSSIVQTWPQGTLNRVPVMSPIVPSGSPSSTGGSTAAMPVSLSQTNTATISSLVLSSATVRIAIAAVGAWLSFF</sequence>
<evidence type="ECO:0000256" key="1">
    <source>
        <dbReference type="SAM" id="SignalP"/>
    </source>
</evidence>
<feature type="chain" id="PRO_5040388730" evidence="1">
    <location>
        <begin position="24"/>
        <end position="313"/>
    </location>
</feature>
<dbReference type="AlphaFoldDB" id="A0A9P6IJV9"/>
<name>A0A9P6IJV9_9FUNG</name>
<dbReference type="OrthoDB" id="2421678at2759"/>
<comment type="caution">
    <text evidence="2">The sequence shown here is derived from an EMBL/GenBank/DDBJ whole genome shotgun (WGS) entry which is preliminary data.</text>
</comment>